<dbReference type="GO" id="GO:0016020">
    <property type="term" value="C:membrane"/>
    <property type="evidence" value="ECO:0007669"/>
    <property type="project" value="UniProtKB-SubCell"/>
</dbReference>
<keyword evidence="4" id="KW-1133">Transmembrane helix</keyword>
<evidence type="ECO:0000256" key="2">
    <source>
        <dbReference type="ARBA" id="ARBA00010544"/>
    </source>
</evidence>
<sequence length="233" mass="24268">MSTFRVIADREIRLALRNRSIFITAVIFAIWFPVMSAFGVAAGAGGDAAALAAGIAAIILLIGVFMGYIFCADAFLREKRDGTIETLLCTPVSLRRLWEGKAAGVAVPAYLMTLVSAAVTIAVVSTLTGAPVAAEPLLLLHLAVIVPVWVVASAGLIGAAQLVLGMRENQILGFVFIFGFFFLIFGLQEVAAGGPGISLVTEGILAVAGVALVALARFIAGKVTKERVVLTIP</sequence>
<dbReference type="KEGG" id="mema:MMAB1_1131"/>
<reference evidence="6 7" key="1">
    <citation type="submission" date="2016-01" db="EMBL/GenBank/DDBJ databases">
        <authorList>
            <person name="Manzoor S."/>
        </authorList>
    </citation>
    <scope>NUCLEOTIDE SEQUENCE [LARGE SCALE GENOMIC DNA]</scope>
    <source>
        <strain evidence="6">Methanoculleus sp MAB1</strain>
    </source>
</reference>
<proteinExistence type="inferred from homology"/>
<comment type="similarity">
    <text evidence="2">Belongs to the CcmB/CycW/HelB family.</text>
</comment>
<dbReference type="OrthoDB" id="107817at2157"/>
<protein>
    <submittedName>
        <fullName evidence="6">Cytochrome c-type biogenesis protein CcmB</fullName>
    </submittedName>
</protein>
<dbReference type="GO" id="GO:0015232">
    <property type="term" value="F:heme transmembrane transporter activity"/>
    <property type="evidence" value="ECO:0007669"/>
    <property type="project" value="InterPro"/>
</dbReference>
<dbReference type="Proteomes" id="UP000069850">
    <property type="component" value="Chromosome 1"/>
</dbReference>
<dbReference type="PANTHER" id="PTHR43471">
    <property type="entry name" value="ABC TRANSPORTER PERMEASE"/>
    <property type="match status" value="1"/>
</dbReference>
<organism evidence="6 7">
    <name type="scientific">Methanoculleus bourgensis</name>
    <dbReference type="NCBI Taxonomy" id="83986"/>
    <lineage>
        <taxon>Archaea</taxon>
        <taxon>Methanobacteriati</taxon>
        <taxon>Methanobacteriota</taxon>
        <taxon>Stenosarchaea group</taxon>
        <taxon>Methanomicrobia</taxon>
        <taxon>Methanomicrobiales</taxon>
        <taxon>Methanomicrobiaceae</taxon>
        <taxon>Methanoculleus</taxon>
    </lineage>
</organism>
<accession>A0A0X3BLE4</accession>
<dbReference type="GO" id="GO:0017004">
    <property type="term" value="P:cytochrome complex assembly"/>
    <property type="evidence" value="ECO:0007669"/>
    <property type="project" value="InterPro"/>
</dbReference>
<evidence type="ECO:0000256" key="5">
    <source>
        <dbReference type="ARBA" id="ARBA00023136"/>
    </source>
</evidence>
<evidence type="ECO:0000313" key="7">
    <source>
        <dbReference type="Proteomes" id="UP000069850"/>
    </source>
</evidence>
<evidence type="ECO:0000256" key="4">
    <source>
        <dbReference type="ARBA" id="ARBA00022989"/>
    </source>
</evidence>
<dbReference type="GeneID" id="27137067"/>
<dbReference type="InterPro" id="IPR003544">
    <property type="entry name" value="Cyt_c_biogenesis_CcmB"/>
</dbReference>
<keyword evidence="3" id="KW-0812">Transmembrane</keyword>
<dbReference type="AlphaFoldDB" id="A0A0X3BLE4"/>
<evidence type="ECO:0000256" key="3">
    <source>
        <dbReference type="ARBA" id="ARBA00022692"/>
    </source>
</evidence>
<name>A0A0X3BLE4_9EURY</name>
<keyword evidence="5" id="KW-0472">Membrane</keyword>
<gene>
    <name evidence="6" type="ORF">MMAB1_1131</name>
</gene>
<evidence type="ECO:0000313" key="6">
    <source>
        <dbReference type="EMBL" id="CVK32344.1"/>
    </source>
</evidence>
<evidence type="ECO:0000256" key="1">
    <source>
        <dbReference type="ARBA" id="ARBA00004141"/>
    </source>
</evidence>
<dbReference type="RefSeq" id="WP_062262654.1">
    <property type="nucleotide sequence ID" value="NZ_DAIMMY010000056.1"/>
</dbReference>
<dbReference type="Pfam" id="PF03379">
    <property type="entry name" value="CcmB"/>
    <property type="match status" value="1"/>
</dbReference>
<comment type="subcellular location">
    <subcellularLocation>
        <location evidence="1">Membrane</location>
        <topology evidence="1">Multi-pass membrane protein</topology>
    </subcellularLocation>
</comment>
<dbReference type="EMBL" id="LT158599">
    <property type="protein sequence ID" value="CVK32344.1"/>
    <property type="molecule type" value="Genomic_DNA"/>
</dbReference>